<evidence type="ECO:0000313" key="13">
    <source>
        <dbReference type="Ensembl" id="ENSANAP00000036432.1"/>
    </source>
</evidence>
<dbReference type="GO" id="GO:0005829">
    <property type="term" value="C:cytosol"/>
    <property type="evidence" value="ECO:0007669"/>
    <property type="project" value="Ensembl"/>
</dbReference>
<reference evidence="13" key="1">
    <citation type="submission" date="2025-08" db="UniProtKB">
        <authorList>
            <consortium name="Ensembl"/>
        </authorList>
    </citation>
    <scope>IDENTIFICATION</scope>
</reference>
<reference evidence="13" key="2">
    <citation type="submission" date="2025-09" db="UniProtKB">
        <authorList>
            <consortium name="Ensembl"/>
        </authorList>
    </citation>
    <scope>IDENTIFICATION</scope>
</reference>
<evidence type="ECO:0000256" key="7">
    <source>
        <dbReference type="ARBA" id="ARBA00022729"/>
    </source>
</evidence>
<keyword evidence="7 12" id="KW-0732">Signal</keyword>
<evidence type="ECO:0000256" key="1">
    <source>
        <dbReference type="ARBA" id="ARBA00002791"/>
    </source>
</evidence>
<evidence type="ECO:0000256" key="9">
    <source>
        <dbReference type="ARBA" id="ARBA00022989"/>
    </source>
</evidence>
<comment type="function">
    <text evidence="1 12">Subunit of the oligosaccharyl transferase (OST) complex that catalyzes the initial transfer of a defined glycan (Glc(3)Man(9)GlcNAc(2) in eukaryotes) from the lipid carrier dolichol-pyrophosphate to an asparagine residue within an Asn-X-Ser/Thr consensus motif in nascent polypeptide chains, the first step in protein N-glycosylation. N-glycosylation occurs cotranslationally and the complex associates with the Sec61 complex at the channel-forming translocon complex that mediates protein translocation across the endoplasmic reticulum (ER). All subunits are required for a maximal enzyme activity.</text>
</comment>
<dbReference type="PANTHER" id="PTHR21049:SF0">
    <property type="entry name" value="DOLICHYL-DIPHOSPHOOLIGOSACCHARIDE--PROTEIN GLYCOSYLTRANSFERASE SUBUNIT 1"/>
    <property type="match status" value="1"/>
</dbReference>
<dbReference type="GO" id="GO:0160227">
    <property type="term" value="C:oligosaccharyltransferase complex B"/>
    <property type="evidence" value="ECO:0007669"/>
    <property type="project" value="Ensembl"/>
</dbReference>
<protein>
    <recommendedName>
        <fullName evidence="5 12">Dolichyl-diphosphooligosaccharide--protein glycosyltransferase subunit 1</fullName>
    </recommendedName>
</protein>
<dbReference type="PANTHER" id="PTHR21049">
    <property type="entry name" value="RIBOPHORIN I"/>
    <property type="match status" value="1"/>
</dbReference>
<keyword evidence="8 12" id="KW-0256">Endoplasmic reticulum</keyword>
<dbReference type="InterPro" id="IPR007676">
    <property type="entry name" value="Ribophorin_I"/>
</dbReference>
<proteinExistence type="inferred from homology"/>
<dbReference type="Pfam" id="PF04597">
    <property type="entry name" value="Ribophorin_I"/>
    <property type="match status" value="1"/>
</dbReference>
<name>A0A2K5ET85_AOTNA</name>
<evidence type="ECO:0000256" key="12">
    <source>
        <dbReference type="RuleBase" id="RU361143"/>
    </source>
</evidence>
<dbReference type="GeneTree" id="ENSGT00390000009630"/>
<evidence type="ECO:0000256" key="8">
    <source>
        <dbReference type="ARBA" id="ARBA00022824"/>
    </source>
</evidence>
<evidence type="ECO:0000256" key="5">
    <source>
        <dbReference type="ARBA" id="ARBA00017611"/>
    </source>
</evidence>
<evidence type="ECO:0000256" key="6">
    <source>
        <dbReference type="ARBA" id="ARBA00022692"/>
    </source>
</evidence>
<dbReference type="AlphaFoldDB" id="A0A2K5ET85"/>
<dbReference type="STRING" id="37293.ENSANAP00000036432"/>
<dbReference type="Ensembl" id="ENSANAT00000054503.1">
    <property type="protein sequence ID" value="ENSANAP00000036432.1"/>
    <property type="gene ID" value="ENSANAG00000035711.1"/>
</dbReference>
<feature type="signal peptide" evidence="12">
    <location>
        <begin position="1"/>
        <end position="24"/>
    </location>
</feature>
<accession>A0A2K5ET85</accession>
<gene>
    <name evidence="13" type="primary">RPN1</name>
</gene>
<dbReference type="UniPathway" id="UPA00378"/>
<organism evidence="13 14">
    <name type="scientific">Aotus nancymaae</name>
    <name type="common">Ma's night monkey</name>
    <dbReference type="NCBI Taxonomy" id="37293"/>
    <lineage>
        <taxon>Eukaryota</taxon>
        <taxon>Metazoa</taxon>
        <taxon>Chordata</taxon>
        <taxon>Craniata</taxon>
        <taxon>Vertebrata</taxon>
        <taxon>Euteleostomi</taxon>
        <taxon>Mammalia</taxon>
        <taxon>Eutheria</taxon>
        <taxon>Euarchontoglires</taxon>
        <taxon>Primates</taxon>
        <taxon>Haplorrhini</taxon>
        <taxon>Platyrrhini</taxon>
        <taxon>Aotidae</taxon>
        <taxon>Aotus</taxon>
    </lineage>
</organism>
<keyword evidence="14" id="KW-1185">Reference proteome</keyword>
<comment type="subcellular location">
    <subcellularLocation>
        <location evidence="2 12">Endoplasmic reticulum membrane</location>
        <topology evidence="2 12">Single-pass type I membrane protein</topology>
    </subcellularLocation>
</comment>
<evidence type="ECO:0000256" key="10">
    <source>
        <dbReference type="ARBA" id="ARBA00023136"/>
    </source>
</evidence>
<keyword evidence="6 12" id="KW-0812">Transmembrane</keyword>
<dbReference type="GO" id="GO:0018279">
    <property type="term" value="P:protein N-linked glycosylation via asparagine"/>
    <property type="evidence" value="ECO:0007669"/>
    <property type="project" value="Ensembl"/>
</dbReference>
<keyword evidence="9 12" id="KW-1133">Transmembrane helix</keyword>
<evidence type="ECO:0000256" key="2">
    <source>
        <dbReference type="ARBA" id="ARBA00004115"/>
    </source>
</evidence>
<dbReference type="GO" id="GO:0005791">
    <property type="term" value="C:rough endoplasmic reticulum"/>
    <property type="evidence" value="ECO:0007669"/>
    <property type="project" value="Ensembl"/>
</dbReference>
<comment type="similarity">
    <text evidence="4 12">Belongs to the OST1 family.</text>
</comment>
<sequence length="681" mass="76170">MEALAARLFLLLGLGAWAPAPGSASSEAPSLINEEVKRTVDLSSHLAKVTAEVVLAHLGSGSTSRATSFLLALEPDLEARLAHLGVQVKGEDEEENNLEVRETKIKGKSGKFFTVKLPVALDPGAKISVIVETVYTHVLQPYPTQITQSEKQFVVFEGNHYFYSPYPTKTQTMRVKLASRNVESYTKLGNPTRSEDLLDYGPFRDVPAYSQDTFKVHYENNSPFLTITSMTRVIEVSHWGNIAVEENVDLKHTGAVLKGPFSRYDYQRQPDSGISSIRSFKTILPAAAQDVYYRDEIGNVSTSHLLILDDSVEMEIRPRFPLFGGWKTHYIVGYNLPSYEYLYNLGDQYALKIRFVDHVFDEQVIDSLTVKIILPEGAKNIEIDSPYEIIRSPDELHYTYLDTFGRPVIVAYKKNLVEQHIQDIVVSGSAACVPCVLSFPDSGHWDQGLTPCPSLGWSCLSPQPLLGLGWGSRLSGPAWVSLGSRVPAAPMKPVSCFSQVHYTFNKVLMLQEPLLVVAAFYILFFTVIIYVRLDFSITKDPAAEARMKVACITEQVLTLVNKRIGLYRHFDETVNRYKQSRDISTLNSGKKSLETEHKALTSEIALLQSRLKTEGSDLCDRVSEMQKLDAQVKELVLKSAVEAERLVAGKLKKDTYIENEKLISGKRQELVTKIDHILDAL</sequence>
<feature type="transmembrane region" description="Helical" evidence="12">
    <location>
        <begin position="514"/>
        <end position="533"/>
    </location>
</feature>
<evidence type="ECO:0000256" key="4">
    <source>
        <dbReference type="ARBA" id="ARBA00008905"/>
    </source>
</evidence>
<dbReference type="Proteomes" id="UP000233020">
    <property type="component" value="Unplaced"/>
</dbReference>
<feature type="chain" id="PRO_5014206505" description="Dolichyl-diphosphooligosaccharide--protein glycosyltransferase subunit 1" evidence="12">
    <location>
        <begin position="25"/>
        <end position="681"/>
    </location>
</feature>
<evidence type="ECO:0000256" key="11">
    <source>
        <dbReference type="ARBA" id="ARBA00046898"/>
    </source>
</evidence>
<keyword evidence="10 12" id="KW-0472">Membrane</keyword>
<comment type="subunit">
    <text evidence="11">Component of the oligosaccharyltransferase (OST) complex. OST exists in two different complex forms which contain common core subunits RPN1, RPN2, OST48, OST4, DAD1 and TMEM258, either STT3A or STT3B as catalytic subunits, and form-specific accessory subunits. STT3A complex assembly occurs through the formation of 3 subcomplexes. Subcomplex 1 contains RPN1 and TMEM258, subcomplex 2 contains the STT3A-specific subunits STT3A, DC2/OSTC, and KCP2 as well as the core subunit OST4, and subcomplex 3 contains RPN2, DAD1, and OST48. The STT3A complex can form stable complexes with the Sec61 complex or with both the Sec61 and TRAP complexes. Interacts with TMEM35A/NACHO.</text>
</comment>
<evidence type="ECO:0000256" key="3">
    <source>
        <dbReference type="ARBA" id="ARBA00004922"/>
    </source>
</evidence>
<dbReference type="GO" id="GO:0160226">
    <property type="term" value="C:oligosaccharyltransferase complex A"/>
    <property type="evidence" value="ECO:0007669"/>
    <property type="project" value="Ensembl"/>
</dbReference>
<evidence type="ECO:0000313" key="14">
    <source>
        <dbReference type="Proteomes" id="UP000233020"/>
    </source>
</evidence>
<comment type="pathway">
    <text evidence="3 12">Protein modification; protein glycosylation.</text>
</comment>